<keyword evidence="3 6" id="KW-1133">Transmembrane helix</keyword>
<feature type="transmembrane region" description="Helical" evidence="6">
    <location>
        <begin position="85"/>
        <end position="106"/>
    </location>
</feature>
<dbReference type="GO" id="GO:0000324">
    <property type="term" value="C:fungal-type vacuole"/>
    <property type="evidence" value="ECO:0007669"/>
    <property type="project" value="TreeGrafter"/>
</dbReference>
<dbReference type="PANTHER" id="PTHR31465:SF9">
    <property type="entry name" value="SPHINGOID LONG-CHAIN BASE TRANSPORTER RSB1"/>
    <property type="match status" value="1"/>
</dbReference>
<dbReference type="Proteomes" id="UP000829685">
    <property type="component" value="Unassembled WGS sequence"/>
</dbReference>
<reference evidence="7" key="1">
    <citation type="submission" date="2021-03" db="EMBL/GenBank/DDBJ databases">
        <title>Revisited historic fungal species revealed as producer of novel bioactive compounds through whole genome sequencing and comparative genomics.</title>
        <authorList>
            <person name="Vignolle G.A."/>
            <person name="Hochenegger N."/>
            <person name="Mach R.L."/>
            <person name="Mach-Aigner A.R."/>
            <person name="Javad Rahimi M."/>
            <person name="Salim K.A."/>
            <person name="Chan C.M."/>
            <person name="Lim L.B.L."/>
            <person name="Cai F."/>
            <person name="Druzhinina I.S."/>
            <person name="U'Ren J.M."/>
            <person name="Derntl C."/>
        </authorList>
    </citation>
    <scope>NUCLEOTIDE SEQUENCE</scope>
    <source>
        <strain evidence="7">TUCIM 5799</strain>
    </source>
</reference>
<dbReference type="GO" id="GO:0005886">
    <property type="term" value="C:plasma membrane"/>
    <property type="evidence" value="ECO:0007669"/>
    <property type="project" value="TreeGrafter"/>
</dbReference>
<feature type="transmembrane region" description="Helical" evidence="6">
    <location>
        <begin position="127"/>
        <end position="147"/>
    </location>
</feature>
<gene>
    <name evidence="7" type="ORF">JX265_002106</name>
</gene>
<sequence>MASSGDCSKDGCYYGYLQYEPSLAGNALLLALFAVLLPIACILCHRYHSSVFSTIVATGLCLEVIAYASRLLLATHEDGDKTEFVLSYIATILAPTIISLAIFRLMPPVVAAYGEQFRAWRPSWHNVVFYALTAICVVLQAVGGVLSTVPNDRALNDTGVRVLVAGFAVHISSLLIFTLLGFRFALAVRERKGGLDTSGVAVYNKKRFSAFLFGLGIATLLLSTRTFYRMIAISEGLSSALAQNEILFLVLDGVLVFIASALIIALFPGRMLGGSWREPLTHKRKMSQKTVNRPAPIQLQQGQQYRASYSPKYRRVSLKSSNNVSPRYSPRYSPRHSPRKAVVPQRNANLVDSNALW</sequence>
<feature type="transmembrane region" description="Helical" evidence="6">
    <location>
        <begin position="51"/>
        <end position="73"/>
    </location>
</feature>
<feature type="transmembrane region" description="Helical" evidence="6">
    <location>
        <begin position="167"/>
        <end position="188"/>
    </location>
</feature>
<feature type="transmembrane region" description="Helical" evidence="6">
    <location>
        <begin position="208"/>
        <end position="228"/>
    </location>
</feature>
<evidence type="ECO:0000256" key="1">
    <source>
        <dbReference type="ARBA" id="ARBA00004141"/>
    </source>
</evidence>
<evidence type="ECO:0000313" key="7">
    <source>
        <dbReference type="EMBL" id="KAI1879152.1"/>
    </source>
</evidence>
<evidence type="ECO:0000256" key="6">
    <source>
        <dbReference type="SAM" id="Phobius"/>
    </source>
</evidence>
<dbReference type="PANTHER" id="PTHR31465">
    <property type="entry name" value="PROTEIN RTA1-RELATED"/>
    <property type="match status" value="1"/>
</dbReference>
<feature type="transmembrane region" description="Helical" evidence="6">
    <location>
        <begin position="248"/>
        <end position="267"/>
    </location>
</feature>
<keyword evidence="8" id="KW-1185">Reference proteome</keyword>
<comment type="caution">
    <text evidence="7">The sequence shown here is derived from an EMBL/GenBank/DDBJ whole genome shotgun (WGS) entry which is preliminary data.</text>
</comment>
<protein>
    <submittedName>
        <fullName evidence="7">Uncharacterized protein</fullName>
    </submittedName>
</protein>
<evidence type="ECO:0000313" key="8">
    <source>
        <dbReference type="Proteomes" id="UP000829685"/>
    </source>
</evidence>
<dbReference type="EMBL" id="JAFIMR010000004">
    <property type="protein sequence ID" value="KAI1879152.1"/>
    <property type="molecule type" value="Genomic_DNA"/>
</dbReference>
<keyword evidence="2 6" id="KW-0812">Transmembrane</keyword>
<evidence type="ECO:0000256" key="3">
    <source>
        <dbReference type="ARBA" id="ARBA00022989"/>
    </source>
</evidence>
<evidence type="ECO:0000256" key="5">
    <source>
        <dbReference type="SAM" id="MobiDB-lite"/>
    </source>
</evidence>
<dbReference type="AlphaFoldDB" id="A0A9P9WUB8"/>
<evidence type="ECO:0000256" key="4">
    <source>
        <dbReference type="ARBA" id="ARBA00023136"/>
    </source>
</evidence>
<dbReference type="Gene3D" id="1.20.1530.20">
    <property type="match status" value="1"/>
</dbReference>
<evidence type="ECO:0000256" key="2">
    <source>
        <dbReference type="ARBA" id="ARBA00022692"/>
    </source>
</evidence>
<feature type="region of interest" description="Disordered" evidence="5">
    <location>
        <begin position="319"/>
        <end position="341"/>
    </location>
</feature>
<dbReference type="InterPro" id="IPR038770">
    <property type="entry name" value="Na+/solute_symporter_sf"/>
</dbReference>
<comment type="subcellular location">
    <subcellularLocation>
        <location evidence="1">Membrane</location>
        <topology evidence="1">Multi-pass membrane protein</topology>
    </subcellularLocation>
</comment>
<dbReference type="InterPro" id="IPR007568">
    <property type="entry name" value="RTA1"/>
</dbReference>
<accession>A0A9P9WUB8</accession>
<dbReference type="OrthoDB" id="3358017at2759"/>
<keyword evidence="4 6" id="KW-0472">Membrane</keyword>
<name>A0A9P9WUB8_9PEZI</name>
<dbReference type="Pfam" id="PF04479">
    <property type="entry name" value="RTA1"/>
    <property type="match status" value="1"/>
</dbReference>
<feature type="transmembrane region" description="Helical" evidence="6">
    <location>
        <begin position="23"/>
        <end position="44"/>
    </location>
</feature>
<organism evidence="7 8">
    <name type="scientific">Neoarthrinium moseri</name>
    <dbReference type="NCBI Taxonomy" id="1658444"/>
    <lineage>
        <taxon>Eukaryota</taxon>
        <taxon>Fungi</taxon>
        <taxon>Dikarya</taxon>
        <taxon>Ascomycota</taxon>
        <taxon>Pezizomycotina</taxon>
        <taxon>Sordariomycetes</taxon>
        <taxon>Xylariomycetidae</taxon>
        <taxon>Amphisphaeriales</taxon>
        <taxon>Apiosporaceae</taxon>
        <taxon>Neoarthrinium</taxon>
    </lineage>
</organism>
<proteinExistence type="predicted"/>